<dbReference type="PANTHER" id="PTHR24401">
    <property type="entry name" value="SI:CH211-243P7.3-RELATED"/>
    <property type="match status" value="1"/>
</dbReference>
<dbReference type="InParanoid" id="A7SE17"/>
<gene>
    <name evidence="2" type="ORF">NEMVEDRAFT_v1g210821</name>
</gene>
<reference evidence="2 3" key="1">
    <citation type="journal article" date="2007" name="Science">
        <title>Sea anemone genome reveals ancestral eumetazoan gene repertoire and genomic organization.</title>
        <authorList>
            <person name="Putnam N.H."/>
            <person name="Srivastava M."/>
            <person name="Hellsten U."/>
            <person name="Dirks B."/>
            <person name="Chapman J."/>
            <person name="Salamov A."/>
            <person name="Terry A."/>
            <person name="Shapiro H."/>
            <person name="Lindquist E."/>
            <person name="Kapitonov V.V."/>
            <person name="Jurka J."/>
            <person name="Genikhovich G."/>
            <person name="Grigoriev I.V."/>
            <person name="Lucas S.M."/>
            <person name="Steele R.E."/>
            <person name="Finnerty J.R."/>
            <person name="Technau U."/>
            <person name="Martindale M.Q."/>
            <person name="Rokhsar D.S."/>
        </authorList>
    </citation>
    <scope>NUCLEOTIDE SEQUENCE [LARGE SCALE GENOMIC DNA]</scope>
    <source>
        <strain evidence="3">CH2 X CH6</strain>
    </source>
</reference>
<dbReference type="HOGENOM" id="CLU_913068_0_0_1"/>
<accession>A7SE17</accession>
<evidence type="ECO:0000313" key="3">
    <source>
        <dbReference type="Proteomes" id="UP000001593"/>
    </source>
</evidence>
<feature type="compositionally biased region" description="Polar residues" evidence="1">
    <location>
        <begin position="74"/>
        <end position="102"/>
    </location>
</feature>
<protein>
    <submittedName>
        <fullName evidence="2">Uncharacterized protein</fullName>
    </submittedName>
</protein>
<dbReference type="AlphaFoldDB" id="A7SE17"/>
<evidence type="ECO:0000313" key="2">
    <source>
        <dbReference type="EMBL" id="EDO38030.1"/>
    </source>
</evidence>
<evidence type="ECO:0000256" key="1">
    <source>
        <dbReference type="SAM" id="MobiDB-lite"/>
    </source>
</evidence>
<feature type="region of interest" description="Disordered" evidence="1">
    <location>
        <begin position="28"/>
        <end position="123"/>
    </location>
</feature>
<dbReference type="PANTHER" id="PTHR24401:SF29">
    <property type="entry name" value="SI:CH211-243P7.3-RELATED"/>
    <property type="match status" value="1"/>
</dbReference>
<name>A7SE17_NEMVE</name>
<feature type="compositionally biased region" description="Basic and acidic residues" evidence="1">
    <location>
        <begin position="255"/>
        <end position="266"/>
    </location>
</feature>
<dbReference type="EMBL" id="DS469634">
    <property type="protein sequence ID" value="EDO38030.1"/>
    <property type="molecule type" value="Genomic_DNA"/>
</dbReference>
<proteinExistence type="predicted"/>
<keyword evidence="3" id="KW-1185">Reference proteome</keyword>
<sequence length="305" mass="33436">MSLMKIKEPVTDCIAKPLYGVVEPISQTDPVTFTKPGPTPGTCMAPSTAEDNTGVVEPTSQTDPVTFTKPGPTPGTSMAPSTAEDNTGTISASTSGSPRTLTQDSPPSPSQPESDGGDDEDVIGPMEVLGWKEIDLLAEAPINNTICRSHQTVENEARARVREAAGDASNTEWVLSKCSLQFGIYRGKTFIWLLSNDWGWAVMVLASHKTKRAIKHPQGDSQWDNKEALRRIMPPKPRFRRNDRGEVILQQIRAAAKDKQRNKDAAKPTSGKHPHESYVICFEFSVLKCEPSDHFVRVLLPRAME</sequence>
<feature type="region of interest" description="Disordered" evidence="1">
    <location>
        <begin position="255"/>
        <end position="274"/>
    </location>
</feature>
<dbReference type="Proteomes" id="UP000001593">
    <property type="component" value="Unassembled WGS sequence"/>
</dbReference>
<organism evidence="2 3">
    <name type="scientific">Nematostella vectensis</name>
    <name type="common">Starlet sea anemone</name>
    <dbReference type="NCBI Taxonomy" id="45351"/>
    <lineage>
        <taxon>Eukaryota</taxon>
        <taxon>Metazoa</taxon>
        <taxon>Cnidaria</taxon>
        <taxon>Anthozoa</taxon>
        <taxon>Hexacorallia</taxon>
        <taxon>Actiniaria</taxon>
        <taxon>Edwardsiidae</taxon>
        <taxon>Nematostella</taxon>
    </lineage>
</organism>